<evidence type="ECO:0000256" key="7">
    <source>
        <dbReference type="ARBA" id="ARBA00022989"/>
    </source>
</evidence>
<evidence type="ECO:0000256" key="6">
    <source>
        <dbReference type="ARBA" id="ARBA00022984"/>
    </source>
</evidence>
<dbReference type="EMBL" id="LCQQ01000037">
    <property type="protein sequence ID" value="KKW20329.1"/>
    <property type="molecule type" value="Genomic_DNA"/>
</dbReference>
<evidence type="ECO:0000256" key="11">
    <source>
        <dbReference type="ARBA" id="ARBA00038053"/>
    </source>
</evidence>
<proteinExistence type="inferred from homology"/>
<keyword evidence="7 16" id="KW-1133">Transmembrane helix</keyword>
<gene>
    <name evidence="17" type="ORF">UY61_C0037G0007</name>
</gene>
<name>A0A0G1ZLP0_9BACT</name>
<evidence type="ECO:0000256" key="3">
    <source>
        <dbReference type="ARBA" id="ARBA00022679"/>
    </source>
</evidence>
<dbReference type="Pfam" id="PF01098">
    <property type="entry name" value="FTSW_RODA_SPOVE"/>
    <property type="match status" value="1"/>
</dbReference>
<dbReference type="InterPro" id="IPR018365">
    <property type="entry name" value="Cell_cycle_FtsW-rel_CS"/>
</dbReference>
<feature type="transmembrane region" description="Helical" evidence="16">
    <location>
        <begin position="62"/>
        <end position="83"/>
    </location>
</feature>
<comment type="caution">
    <text evidence="17">The sequence shown here is derived from an EMBL/GenBank/DDBJ whole genome shotgun (WGS) entry which is preliminary data.</text>
</comment>
<dbReference type="GO" id="GO:0015648">
    <property type="term" value="F:lipid-linked peptidoglycan transporter activity"/>
    <property type="evidence" value="ECO:0007669"/>
    <property type="project" value="TreeGrafter"/>
</dbReference>
<keyword evidence="6" id="KW-0573">Peptidoglycan synthesis</keyword>
<evidence type="ECO:0000256" key="12">
    <source>
        <dbReference type="ARBA" id="ARBA00041185"/>
    </source>
</evidence>
<reference evidence="17 18" key="1">
    <citation type="journal article" date="2015" name="Nature">
        <title>rRNA introns, odd ribosomes, and small enigmatic genomes across a large radiation of phyla.</title>
        <authorList>
            <person name="Brown C.T."/>
            <person name="Hug L.A."/>
            <person name="Thomas B.C."/>
            <person name="Sharon I."/>
            <person name="Castelle C.J."/>
            <person name="Singh A."/>
            <person name="Wilkins M.J."/>
            <person name="Williams K.H."/>
            <person name="Banfield J.F."/>
        </authorList>
    </citation>
    <scope>NUCLEOTIDE SEQUENCE [LARGE SCALE GENOMIC DNA]</scope>
</reference>
<evidence type="ECO:0000256" key="2">
    <source>
        <dbReference type="ARBA" id="ARBA00022676"/>
    </source>
</evidence>
<evidence type="ECO:0000256" key="4">
    <source>
        <dbReference type="ARBA" id="ARBA00022692"/>
    </source>
</evidence>
<dbReference type="AlphaFoldDB" id="A0A0G1ZLP0"/>
<evidence type="ECO:0000256" key="16">
    <source>
        <dbReference type="SAM" id="Phobius"/>
    </source>
</evidence>
<accession>A0A0G1ZLP0</accession>
<keyword evidence="2" id="KW-0328">Glycosyltransferase</keyword>
<organism evidence="17 18">
    <name type="scientific">Candidatus Adlerbacteria bacterium GW2011_GWC1_50_9</name>
    <dbReference type="NCBI Taxonomy" id="1618608"/>
    <lineage>
        <taxon>Bacteria</taxon>
        <taxon>Candidatus Adleribacteriota</taxon>
    </lineage>
</organism>
<keyword evidence="17" id="KW-0131">Cell cycle</keyword>
<dbReference type="EC" id="2.4.99.28" evidence="14"/>
<keyword evidence="3" id="KW-0808">Transferase</keyword>
<dbReference type="InterPro" id="IPR001182">
    <property type="entry name" value="FtsW/RodA"/>
</dbReference>
<evidence type="ECO:0000256" key="8">
    <source>
        <dbReference type="ARBA" id="ARBA00023136"/>
    </source>
</evidence>
<feature type="transmembrane region" description="Helical" evidence="16">
    <location>
        <begin position="29"/>
        <end position="55"/>
    </location>
</feature>
<dbReference type="GO" id="GO:0008955">
    <property type="term" value="F:peptidoglycan glycosyltransferase activity"/>
    <property type="evidence" value="ECO:0007669"/>
    <property type="project" value="UniProtKB-EC"/>
</dbReference>
<dbReference type="PANTHER" id="PTHR30474">
    <property type="entry name" value="CELL CYCLE PROTEIN"/>
    <property type="match status" value="1"/>
</dbReference>
<evidence type="ECO:0000313" key="17">
    <source>
        <dbReference type="EMBL" id="KKW20329.1"/>
    </source>
</evidence>
<evidence type="ECO:0000256" key="14">
    <source>
        <dbReference type="ARBA" id="ARBA00044770"/>
    </source>
</evidence>
<feature type="non-terminal residue" evidence="17">
    <location>
        <position position="1"/>
    </location>
</feature>
<keyword evidence="17" id="KW-0132">Cell division</keyword>
<keyword evidence="4 16" id="KW-0812">Transmembrane</keyword>
<comment type="subcellular location">
    <subcellularLocation>
        <location evidence="1">Membrane</location>
        <topology evidence="1">Multi-pass membrane protein</topology>
    </subcellularLocation>
</comment>
<dbReference type="GO" id="GO:0051301">
    <property type="term" value="P:cell division"/>
    <property type="evidence" value="ECO:0007669"/>
    <property type="project" value="UniProtKB-KW"/>
</dbReference>
<evidence type="ECO:0000256" key="5">
    <source>
        <dbReference type="ARBA" id="ARBA00022960"/>
    </source>
</evidence>
<evidence type="ECO:0000256" key="15">
    <source>
        <dbReference type="ARBA" id="ARBA00049902"/>
    </source>
</evidence>
<dbReference type="PROSITE" id="PS00428">
    <property type="entry name" value="FTSW_RODA_SPOVE"/>
    <property type="match status" value="1"/>
</dbReference>
<protein>
    <recommendedName>
        <fullName evidence="12">Probable peptidoglycan glycosyltransferase FtsW</fullName>
        <ecNumber evidence="14">2.4.99.28</ecNumber>
    </recommendedName>
    <alternativeName>
        <fullName evidence="13">Cell division protein FtsW</fullName>
    </alternativeName>
    <alternativeName>
        <fullName evidence="10">Cell wall polymerase</fullName>
    </alternativeName>
    <alternativeName>
        <fullName evidence="9">Peptidoglycan polymerase</fullName>
    </alternativeName>
</protein>
<dbReference type="GO" id="GO:0032153">
    <property type="term" value="C:cell division site"/>
    <property type="evidence" value="ECO:0007669"/>
    <property type="project" value="TreeGrafter"/>
</dbReference>
<keyword evidence="5" id="KW-0133">Cell shape</keyword>
<dbReference type="GO" id="GO:0009252">
    <property type="term" value="P:peptidoglycan biosynthetic process"/>
    <property type="evidence" value="ECO:0007669"/>
    <property type="project" value="UniProtKB-KW"/>
</dbReference>
<evidence type="ECO:0000313" key="18">
    <source>
        <dbReference type="Proteomes" id="UP000034201"/>
    </source>
</evidence>
<comment type="catalytic activity">
    <reaction evidence="15">
        <text>[GlcNAc-(1-&gt;4)-Mur2Ac(oyl-L-Ala-gamma-D-Glu-L-Lys-D-Ala-D-Ala)](n)-di-trans,octa-cis-undecaprenyl diphosphate + beta-D-GlcNAc-(1-&gt;4)-Mur2Ac(oyl-L-Ala-gamma-D-Glu-L-Lys-D-Ala-D-Ala)-di-trans,octa-cis-undecaprenyl diphosphate = [GlcNAc-(1-&gt;4)-Mur2Ac(oyl-L-Ala-gamma-D-Glu-L-Lys-D-Ala-D-Ala)](n+1)-di-trans,octa-cis-undecaprenyl diphosphate + di-trans,octa-cis-undecaprenyl diphosphate + H(+)</text>
        <dbReference type="Rhea" id="RHEA:23708"/>
        <dbReference type="Rhea" id="RHEA-COMP:9602"/>
        <dbReference type="Rhea" id="RHEA-COMP:9603"/>
        <dbReference type="ChEBI" id="CHEBI:15378"/>
        <dbReference type="ChEBI" id="CHEBI:58405"/>
        <dbReference type="ChEBI" id="CHEBI:60033"/>
        <dbReference type="ChEBI" id="CHEBI:78435"/>
        <dbReference type="EC" id="2.4.99.28"/>
    </reaction>
</comment>
<dbReference type="GO" id="GO:0005886">
    <property type="term" value="C:plasma membrane"/>
    <property type="evidence" value="ECO:0007669"/>
    <property type="project" value="TreeGrafter"/>
</dbReference>
<evidence type="ECO:0000256" key="1">
    <source>
        <dbReference type="ARBA" id="ARBA00004141"/>
    </source>
</evidence>
<dbReference type="PANTHER" id="PTHR30474:SF2">
    <property type="entry name" value="PEPTIDOGLYCAN GLYCOSYLTRANSFERASE FTSW-RELATED"/>
    <property type="match status" value="1"/>
</dbReference>
<evidence type="ECO:0000256" key="13">
    <source>
        <dbReference type="ARBA" id="ARBA00041418"/>
    </source>
</evidence>
<comment type="similarity">
    <text evidence="11">Belongs to the SEDS family. FtsW subfamily.</text>
</comment>
<evidence type="ECO:0000256" key="9">
    <source>
        <dbReference type="ARBA" id="ARBA00032370"/>
    </source>
</evidence>
<dbReference type="Proteomes" id="UP000034201">
    <property type="component" value="Unassembled WGS sequence"/>
</dbReference>
<dbReference type="GO" id="GO:0008360">
    <property type="term" value="P:regulation of cell shape"/>
    <property type="evidence" value="ECO:0007669"/>
    <property type="project" value="UniProtKB-KW"/>
</dbReference>
<keyword evidence="8 16" id="KW-0472">Membrane</keyword>
<sequence length="86" mass="9137">AILLVGAFLFFLWRGFLVARRAQDSFGKLLAAGITVSIFIQAFINMAAISGLLPLTGIPMPFVSYGGTSLVVTLISAGILLNISHR</sequence>
<evidence type="ECO:0000256" key="10">
    <source>
        <dbReference type="ARBA" id="ARBA00033270"/>
    </source>
</evidence>